<reference evidence="2 3" key="1">
    <citation type="submission" date="2024-02" db="EMBL/GenBank/DDBJ databases">
        <authorList>
            <person name="Chen Y."/>
            <person name="Shah S."/>
            <person name="Dougan E. K."/>
            <person name="Thang M."/>
            <person name="Chan C."/>
        </authorList>
    </citation>
    <scope>NUCLEOTIDE SEQUENCE [LARGE SCALE GENOMIC DNA]</scope>
</reference>
<feature type="coiled-coil region" evidence="1">
    <location>
        <begin position="129"/>
        <end position="159"/>
    </location>
</feature>
<protein>
    <submittedName>
        <fullName evidence="2">Uncharacterized protein</fullName>
    </submittedName>
</protein>
<name>A0ABP0NV01_9DINO</name>
<evidence type="ECO:0000313" key="2">
    <source>
        <dbReference type="EMBL" id="CAK9066587.1"/>
    </source>
</evidence>
<dbReference type="Proteomes" id="UP001642484">
    <property type="component" value="Unassembled WGS sequence"/>
</dbReference>
<evidence type="ECO:0000313" key="3">
    <source>
        <dbReference type="Proteomes" id="UP001642484"/>
    </source>
</evidence>
<keyword evidence="3" id="KW-1185">Reference proteome</keyword>
<sequence length="577" mass="63632">MLRILNLGEKACVFLQELGQGILRSMKSAEGVEFQRRCVSQTIEDVYEVGGIWLRIKSLMKCMLCIIGVETADEEGDPAYAYVVALTETSSKGHLLERTWKSILMKDGSWWKDQVNEVLSTASQTLMAKKDVELMKALLEKKLDSLELLEDSLNAYKALDGKIRKFQLQGYAKALCDKFIGAAREIVDGKSSIALSTKVIDLLTDGLSLFQQFEGAMSTSETLLTWVNKKAKDIVKCDLAYILERISSDKVQPDQIDFSDVKRLLDKAAKFPAELDPKYQAMSQSALLKMIKGISHKALFNLDTQLLKMAMGTTKDLAKHLGTCFAQSDSVWSMVVKLVDCHLAIQSYSVFVLSGLQRLEKNEHNPPPGYNALSDMATLQAIGGGLGRFQKACLELDKALEESTISADDESPLGQLVQLDTAAAFNDEKHLKRPVWDDFVTKAAHKLLETVQLSIFAKDNISMDLGVANQLLTSVGDHVNSETATEMVEKLRQCVESKGLQDAKDGKVIVLECSLLKALQQFKEQGPASASARKKATDKAAKVIKSVEVFLASSTPLHITPEDVFGPLLKLAKEKCP</sequence>
<keyword evidence="1" id="KW-0175">Coiled coil</keyword>
<dbReference type="EMBL" id="CAXAMN010022128">
    <property type="protein sequence ID" value="CAK9066587.1"/>
    <property type="molecule type" value="Genomic_DNA"/>
</dbReference>
<evidence type="ECO:0000256" key="1">
    <source>
        <dbReference type="SAM" id="Coils"/>
    </source>
</evidence>
<gene>
    <name evidence="2" type="ORF">CCMP2556_LOCUS32714</name>
</gene>
<proteinExistence type="predicted"/>
<accession>A0ABP0NV01</accession>
<organism evidence="2 3">
    <name type="scientific">Durusdinium trenchii</name>
    <dbReference type="NCBI Taxonomy" id="1381693"/>
    <lineage>
        <taxon>Eukaryota</taxon>
        <taxon>Sar</taxon>
        <taxon>Alveolata</taxon>
        <taxon>Dinophyceae</taxon>
        <taxon>Suessiales</taxon>
        <taxon>Symbiodiniaceae</taxon>
        <taxon>Durusdinium</taxon>
    </lineage>
</organism>
<comment type="caution">
    <text evidence="2">The sequence shown here is derived from an EMBL/GenBank/DDBJ whole genome shotgun (WGS) entry which is preliminary data.</text>
</comment>